<name>A0AA51QZ55_9GAMM</name>
<sequence length="94" mass="10953">MDCNTVTFSSHAIKRMFERELSRDDVVSAIQQGEIIKDYPDDTPYPSCLILWFVRQIPVHVVVGRNPDDFSCYVVTAYIPSETLWQPGFRERKK</sequence>
<dbReference type="EMBL" id="CP133217">
    <property type="protein sequence ID" value="WML88883.1"/>
    <property type="molecule type" value="Genomic_DNA"/>
</dbReference>
<dbReference type="Pfam" id="PF14076">
    <property type="entry name" value="DUF4258"/>
    <property type="match status" value="1"/>
</dbReference>
<dbReference type="AlphaFoldDB" id="A0AA51QZ55"/>
<dbReference type="Proteomes" id="UP001223336">
    <property type="component" value="Unassembled WGS sequence"/>
</dbReference>
<keyword evidence="3" id="KW-1185">Reference proteome</keyword>
<proteinExistence type="predicted"/>
<organism evidence="2">
    <name type="scientific">Thiothrix subterranea</name>
    <dbReference type="NCBI Taxonomy" id="2735563"/>
    <lineage>
        <taxon>Bacteria</taxon>
        <taxon>Pseudomonadati</taxon>
        <taxon>Pseudomonadota</taxon>
        <taxon>Gammaproteobacteria</taxon>
        <taxon>Thiotrichales</taxon>
        <taxon>Thiotrichaceae</taxon>
        <taxon>Thiothrix</taxon>
    </lineage>
</organism>
<protein>
    <submittedName>
        <fullName evidence="2">DUF4258 domain-containing protein</fullName>
    </submittedName>
</protein>
<accession>A0AA51QZ55</accession>
<gene>
    <name evidence="1" type="ORF">RCC75_16490</name>
    <name evidence="2" type="ORF">RCG00_10995</name>
</gene>
<dbReference type="EMBL" id="JAVFKN010000026">
    <property type="protein sequence ID" value="MDQ5770141.1"/>
    <property type="molecule type" value="Genomic_DNA"/>
</dbReference>
<dbReference type="InterPro" id="IPR025354">
    <property type="entry name" value="DUF4258"/>
</dbReference>
<evidence type="ECO:0000313" key="1">
    <source>
        <dbReference type="EMBL" id="MDQ5770141.1"/>
    </source>
</evidence>
<dbReference type="Proteomes" id="UP001229862">
    <property type="component" value="Chromosome"/>
</dbReference>
<dbReference type="RefSeq" id="WP_210225989.1">
    <property type="nucleotide sequence ID" value="NZ_CP133197.1"/>
</dbReference>
<evidence type="ECO:0000313" key="3">
    <source>
        <dbReference type="Proteomes" id="UP001223336"/>
    </source>
</evidence>
<reference evidence="2 3" key="1">
    <citation type="submission" date="2023-08" db="EMBL/GenBank/DDBJ databases">
        <title>New molecular markers tilS and rpoB for phylogenetic and monitoring studies of the genus Thiothrix biodiversity.</title>
        <authorList>
            <person name="Ravin N.V."/>
            <person name="Smolyakov D."/>
            <person name="Markov N.D."/>
            <person name="Beletsky A.V."/>
            <person name="Mardanov A.V."/>
            <person name="Rudenko T.S."/>
            <person name="Grabovich M.Y."/>
        </authorList>
    </citation>
    <scope>NUCLEOTIDE SEQUENCE</scope>
    <source>
        <strain evidence="2">DNT52</strain>
        <strain evidence="1 3">H33</strain>
    </source>
</reference>
<evidence type="ECO:0000313" key="2">
    <source>
        <dbReference type="EMBL" id="WML88883.1"/>
    </source>
</evidence>